<dbReference type="PANTHER" id="PTHR19960:SF11">
    <property type="entry name" value="TEKTIN"/>
    <property type="match status" value="1"/>
</dbReference>
<keyword evidence="3" id="KW-0282">Flagellum</keyword>
<dbReference type="InterPro" id="IPR000435">
    <property type="entry name" value="Tektins"/>
</dbReference>
<proteinExistence type="inferred from homology"/>
<dbReference type="GO" id="GO:0060271">
    <property type="term" value="P:cilium assembly"/>
    <property type="evidence" value="ECO:0007669"/>
    <property type="project" value="UniProtKB-UniRule"/>
</dbReference>
<evidence type="ECO:0000256" key="1">
    <source>
        <dbReference type="ARBA" id="ARBA00007209"/>
    </source>
</evidence>
<dbReference type="EMBL" id="VXIV02000200">
    <property type="protein sequence ID" value="KAF6039918.1"/>
    <property type="molecule type" value="Genomic_DNA"/>
</dbReference>
<dbReference type="InterPro" id="IPR048256">
    <property type="entry name" value="Tektin-like"/>
</dbReference>
<keyword evidence="3" id="KW-0969">Cilium</keyword>
<dbReference type="PANTHER" id="PTHR19960">
    <property type="entry name" value="TEKTIN"/>
    <property type="match status" value="1"/>
</dbReference>
<reference evidence="4" key="1">
    <citation type="submission" date="2020-06" db="EMBL/GenBank/DDBJ databases">
        <title>Draft genome of Bugula neritina, a colonial animal packing powerful symbionts and potential medicines.</title>
        <authorList>
            <person name="Rayko M."/>
        </authorList>
    </citation>
    <scope>NUCLEOTIDE SEQUENCE [LARGE SCALE GENOMIC DNA]</scope>
    <source>
        <strain evidence="4">Kwan_BN1</strain>
    </source>
</reference>
<evidence type="ECO:0000256" key="3">
    <source>
        <dbReference type="RuleBase" id="RU367040"/>
    </source>
</evidence>
<dbReference type="AlphaFoldDB" id="A0A7J7KP40"/>
<dbReference type="GO" id="GO:0005634">
    <property type="term" value="C:nucleus"/>
    <property type="evidence" value="ECO:0007669"/>
    <property type="project" value="TreeGrafter"/>
</dbReference>
<accession>A0A7J7KP40</accession>
<sequence length="327" mass="36786">MLPWSQSQSYGSGRVCGRQTTKVPYSTLCAKYMSAENKHLALSDSAYSKHLALSDSAYSKHLSDSNFASIASPSLALMQLNSKDRLRHVGQERVETSQLRNQSEHLVAKLDLKTQNCVKDIDQKLSLAVNNQQFWKAELNYEREQLLAESEELEKLGRVIEKFMKECEGQLRIAEECLYQRDKIQGVCVDVFPDSVGKDLTTEVQLIVQSQQAACAYLSRICNQIDLNRVTQHRLEKNSAKSEIMAALDSRELQASTGSSIANSLRERCIPSPAPDTCAESADRDIKGSQMQRAFCKQLRSEVERFMQESSETQSQQWNQVGGVMCT</sequence>
<gene>
    <name evidence="4" type="ORF">EB796_001770</name>
</gene>
<dbReference type="Proteomes" id="UP000593567">
    <property type="component" value="Unassembled WGS sequence"/>
</dbReference>
<keyword evidence="3" id="KW-0966">Cell projection</keyword>
<dbReference type="GO" id="GO:0060294">
    <property type="term" value="P:cilium movement involved in cell motility"/>
    <property type="evidence" value="ECO:0007669"/>
    <property type="project" value="UniProtKB-UniRule"/>
</dbReference>
<name>A0A7J7KP40_BUGNE</name>
<dbReference type="GO" id="GO:0015630">
    <property type="term" value="C:microtubule cytoskeleton"/>
    <property type="evidence" value="ECO:0007669"/>
    <property type="project" value="UniProtKB-UniRule"/>
</dbReference>
<protein>
    <recommendedName>
        <fullName evidence="3">Tektin</fullName>
    </recommendedName>
</protein>
<dbReference type="OrthoDB" id="9886517at2759"/>
<comment type="similarity">
    <text evidence="1 3">Belongs to the tektin family.</text>
</comment>
<keyword evidence="5" id="KW-1185">Reference proteome</keyword>
<evidence type="ECO:0000256" key="2">
    <source>
        <dbReference type="ARBA" id="ARBA00022490"/>
    </source>
</evidence>
<dbReference type="GO" id="GO:0005930">
    <property type="term" value="C:axoneme"/>
    <property type="evidence" value="ECO:0007669"/>
    <property type="project" value="UniProtKB-SubCell"/>
</dbReference>
<organism evidence="4 5">
    <name type="scientific">Bugula neritina</name>
    <name type="common">Brown bryozoan</name>
    <name type="synonym">Sertularia neritina</name>
    <dbReference type="NCBI Taxonomy" id="10212"/>
    <lineage>
        <taxon>Eukaryota</taxon>
        <taxon>Metazoa</taxon>
        <taxon>Spiralia</taxon>
        <taxon>Lophotrochozoa</taxon>
        <taxon>Bryozoa</taxon>
        <taxon>Gymnolaemata</taxon>
        <taxon>Cheilostomatida</taxon>
        <taxon>Flustrina</taxon>
        <taxon>Buguloidea</taxon>
        <taxon>Bugulidae</taxon>
        <taxon>Bugula</taxon>
    </lineage>
</organism>
<comment type="subcellular location">
    <subcellularLocation>
        <location evidence="3">Cytoplasm</location>
        <location evidence="3">Cytoskeleton</location>
        <location evidence="3">Cilium axoneme</location>
    </subcellularLocation>
</comment>
<dbReference type="Pfam" id="PF03148">
    <property type="entry name" value="Tektin"/>
    <property type="match status" value="1"/>
</dbReference>
<evidence type="ECO:0000313" key="4">
    <source>
        <dbReference type="EMBL" id="KAF6039918.1"/>
    </source>
</evidence>
<keyword evidence="2" id="KW-0963">Cytoplasm</keyword>
<comment type="caution">
    <text evidence="4">The sequence shown here is derived from an EMBL/GenBank/DDBJ whole genome shotgun (WGS) entry which is preliminary data.</text>
</comment>
<evidence type="ECO:0000313" key="5">
    <source>
        <dbReference type="Proteomes" id="UP000593567"/>
    </source>
</evidence>